<dbReference type="AlphaFoldDB" id="A0A1G8QQK1"/>
<dbReference type="InterPro" id="IPR016187">
    <property type="entry name" value="CTDL_fold"/>
</dbReference>
<dbReference type="Proteomes" id="UP000199017">
    <property type="component" value="Unassembled WGS sequence"/>
</dbReference>
<organism evidence="2 3">
    <name type="scientific">Alteribacillus bidgolensis</name>
    <dbReference type="NCBI Taxonomy" id="930129"/>
    <lineage>
        <taxon>Bacteria</taxon>
        <taxon>Bacillati</taxon>
        <taxon>Bacillota</taxon>
        <taxon>Bacilli</taxon>
        <taxon>Bacillales</taxon>
        <taxon>Bacillaceae</taxon>
        <taxon>Alteribacillus</taxon>
    </lineage>
</organism>
<dbReference type="InterPro" id="IPR005532">
    <property type="entry name" value="SUMF_dom"/>
</dbReference>
<gene>
    <name evidence="2" type="ORF">SAMN05216352_12136</name>
</gene>
<reference evidence="2 3" key="1">
    <citation type="submission" date="2016-10" db="EMBL/GenBank/DDBJ databases">
        <authorList>
            <person name="de Groot N.N."/>
        </authorList>
    </citation>
    <scope>NUCLEOTIDE SEQUENCE [LARGE SCALE GENOMIC DNA]</scope>
    <source>
        <strain evidence="3">P4B,CCM 7963,CECT 7998,DSM 25260,IBRC-M 10614,KCTC 13821</strain>
    </source>
</reference>
<dbReference type="OrthoDB" id="9768004at2"/>
<dbReference type="NCBIfam" id="TIGR03440">
    <property type="entry name" value="egtB_TIGR03440"/>
    <property type="match status" value="1"/>
</dbReference>
<protein>
    <submittedName>
        <fullName evidence="2">Ergothioneine biosynthesis protein EgtB</fullName>
    </submittedName>
</protein>
<keyword evidence="3" id="KW-1185">Reference proteome</keyword>
<dbReference type="InterPro" id="IPR042095">
    <property type="entry name" value="SUMF_sf"/>
</dbReference>
<dbReference type="Gene3D" id="3.90.1580.10">
    <property type="entry name" value="paralog of FGE (formylglycine-generating enzyme)"/>
    <property type="match status" value="2"/>
</dbReference>
<proteinExistence type="predicted"/>
<dbReference type="STRING" id="930129.SAMN05216352_12136"/>
<evidence type="ECO:0000313" key="2">
    <source>
        <dbReference type="EMBL" id="SDJ06931.1"/>
    </source>
</evidence>
<feature type="domain" description="Sulfatase-modifying factor enzyme-like" evidence="1">
    <location>
        <begin position="181"/>
        <end position="325"/>
    </location>
</feature>
<accession>A0A1G8QQK1</accession>
<sequence>MTTITMDTLKDEYYLIRKYTEQLAEPLEIEDFVVQADTHVSPVKWHLAHTTWFFETFILKKFLSNYLVFHQNYNYLFNSYYESVGSFYPQKARGLISRPTVSETFSYRKHVDEHILSLLENRNYIENEQLRQLIEIGLNHEQQHQELLLTDLKYNFSFNPLHPVYIANDTFGTSHSTDLSFIEIKGGLIEIGNDAKGFSFDNEGPRHKKWLNTYRLANRPVTNGEYIQFMEDEGYTKPEYWLSDGWNAVQGYQWECPQYWEKHDGQWYAFTLSGLVPIDEHAPVSHISFYEADAYARWAGKRLPTEEEWEHALRHTPIEGNFAERGYFQPIAENIGPHYPFSKGFGDVWEWTRSSYSPYPRNKPLKGALGEYNAKFMANQIVLRGGSCATPHSHIRLTYRNFFYPQMRWQFSGLRLADDVE</sequence>
<name>A0A1G8QQK1_9BACI</name>
<dbReference type="InterPro" id="IPR017806">
    <property type="entry name" value="EgtB"/>
</dbReference>
<evidence type="ECO:0000259" key="1">
    <source>
        <dbReference type="Pfam" id="PF03781"/>
    </source>
</evidence>
<dbReference type="InterPro" id="IPR051043">
    <property type="entry name" value="Sulfatase_Mod_Factor_Kinase"/>
</dbReference>
<dbReference type="EMBL" id="FNDU01000021">
    <property type="protein sequence ID" value="SDJ06931.1"/>
    <property type="molecule type" value="Genomic_DNA"/>
</dbReference>
<evidence type="ECO:0000313" key="3">
    <source>
        <dbReference type="Proteomes" id="UP000199017"/>
    </source>
</evidence>
<dbReference type="SUPFAM" id="SSF56436">
    <property type="entry name" value="C-type lectin-like"/>
    <property type="match status" value="1"/>
</dbReference>
<feature type="domain" description="Sulfatase-modifying factor enzyme-like" evidence="1">
    <location>
        <begin position="346"/>
        <end position="417"/>
    </location>
</feature>
<dbReference type="RefSeq" id="WP_091587930.1">
    <property type="nucleotide sequence ID" value="NZ_FNDU01000021.1"/>
</dbReference>
<dbReference type="Pfam" id="PF03781">
    <property type="entry name" value="FGE-sulfatase"/>
    <property type="match status" value="2"/>
</dbReference>
<dbReference type="PANTHER" id="PTHR23150">
    <property type="entry name" value="SULFATASE MODIFYING FACTOR 1, 2"/>
    <property type="match status" value="1"/>
</dbReference>
<dbReference type="PANTHER" id="PTHR23150:SF36">
    <property type="entry name" value="HERCYNINE OXYGENASE"/>
    <property type="match status" value="1"/>
</dbReference>
<dbReference type="GO" id="GO:0052699">
    <property type="term" value="P:ergothioneine biosynthetic process"/>
    <property type="evidence" value="ECO:0007669"/>
    <property type="project" value="InterPro"/>
</dbReference>